<feature type="domain" description="Agenet-like" evidence="17">
    <location>
        <begin position="4"/>
        <end position="50"/>
    </location>
</feature>
<evidence type="ECO:0000256" key="2">
    <source>
        <dbReference type="ARBA" id="ARBA00004484"/>
    </source>
</evidence>
<dbReference type="PROSITE" id="PS51641">
    <property type="entry name" value="AGENET_LIKE"/>
    <property type="match status" value="2"/>
</dbReference>
<feature type="region of interest" description="Disordered" evidence="16">
    <location>
        <begin position="388"/>
        <end position="613"/>
    </location>
</feature>
<dbReference type="AlphaFoldDB" id="A0AAV1K9H7"/>
<dbReference type="Gene3D" id="3.30.1370.10">
    <property type="entry name" value="K Homology domain, type 1"/>
    <property type="match status" value="2"/>
</dbReference>
<comment type="subcellular location">
    <subcellularLocation>
        <location evidence="3">Cell projection</location>
        <location evidence="3">Neuron projection</location>
    </subcellularLocation>
    <subcellularLocation>
        <location evidence="1">Cytoplasm</location>
        <location evidence="1">Stress granule</location>
    </subcellularLocation>
    <subcellularLocation>
        <location evidence="2">Perikaryon</location>
    </subcellularLocation>
    <subcellularLocation>
        <location evidence="14">Synapse</location>
    </subcellularLocation>
</comment>
<evidence type="ECO:0000256" key="16">
    <source>
        <dbReference type="SAM" id="MobiDB-lite"/>
    </source>
</evidence>
<feature type="domain" description="Agenet-like" evidence="17">
    <location>
        <begin position="64"/>
        <end position="116"/>
    </location>
</feature>
<accession>A0AAV1K9H7</accession>
<keyword evidence="19" id="KW-1185">Reference proteome</keyword>
<comment type="similarity">
    <text evidence="4">Belongs to the FMR1 family.</text>
</comment>
<evidence type="ECO:0000256" key="12">
    <source>
        <dbReference type="ARBA" id="ARBA00023273"/>
    </source>
</evidence>
<keyword evidence="9 15" id="KW-0694">RNA-binding</keyword>
<keyword evidence="12" id="KW-0966">Cell projection</keyword>
<evidence type="ECO:0000259" key="17">
    <source>
        <dbReference type="PROSITE" id="PS51641"/>
    </source>
</evidence>
<evidence type="ECO:0000256" key="11">
    <source>
        <dbReference type="ARBA" id="ARBA00023018"/>
    </source>
</evidence>
<dbReference type="GO" id="GO:1990904">
    <property type="term" value="C:ribonucleoprotein complex"/>
    <property type="evidence" value="ECO:0007669"/>
    <property type="project" value="UniProtKB-KW"/>
</dbReference>
<keyword evidence="7" id="KW-0677">Repeat</keyword>
<evidence type="ECO:0000256" key="13">
    <source>
        <dbReference type="ARBA" id="ARBA00023274"/>
    </source>
</evidence>
<dbReference type="Pfam" id="PF00013">
    <property type="entry name" value="KH_1"/>
    <property type="match status" value="2"/>
</dbReference>
<dbReference type="InterPro" id="IPR040472">
    <property type="entry name" value="FMRP_KH0"/>
</dbReference>
<dbReference type="GO" id="GO:0043488">
    <property type="term" value="P:regulation of mRNA stability"/>
    <property type="evidence" value="ECO:0007669"/>
    <property type="project" value="TreeGrafter"/>
</dbReference>
<dbReference type="Pfam" id="PF18336">
    <property type="entry name" value="Tudor_FRX1"/>
    <property type="match status" value="1"/>
</dbReference>
<keyword evidence="11" id="KW-0770">Synapse</keyword>
<dbReference type="GO" id="GO:0045182">
    <property type="term" value="F:translation regulator activity"/>
    <property type="evidence" value="ECO:0007669"/>
    <property type="project" value="TreeGrafter"/>
</dbReference>
<dbReference type="GO" id="GO:0003730">
    <property type="term" value="F:mRNA 3'-UTR binding"/>
    <property type="evidence" value="ECO:0007669"/>
    <property type="project" value="TreeGrafter"/>
</dbReference>
<dbReference type="Proteomes" id="UP001314205">
    <property type="component" value="Unassembled WGS sequence"/>
</dbReference>
<reference evidence="18 19" key="1">
    <citation type="submission" date="2023-11" db="EMBL/GenBank/DDBJ databases">
        <authorList>
            <person name="Hedman E."/>
            <person name="Englund M."/>
            <person name="Stromberg M."/>
            <person name="Nyberg Akerstrom W."/>
            <person name="Nylinder S."/>
            <person name="Jareborg N."/>
            <person name="Kallberg Y."/>
            <person name="Kronander E."/>
        </authorList>
    </citation>
    <scope>NUCLEOTIDE SEQUENCE [LARGE SCALE GENOMIC DNA]</scope>
</reference>
<dbReference type="CDD" id="cd22427">
    <property type="entry name" value="KH_I_FMR1_FXR_rpt3"/>
    <property type="match status" value="1"/>
</dbReference>
<dbReference type="FunFam" id="3.30.1370.10:FF:000004">
    <property type="entry name" value="Fragile X mental retardation 1, isoform CRA_e"/>
    <property type="match status" value="1"/>
</dbReference>
<keyword evidence="8" id="KW-0810">Translation regulation</keyword>
<dbReference type="GO" id="GO:0051028">
    <property type="term" value="P:mRNA transport"/>
    <property type="evidence" value="ECO:0007669"/>
    <property type="project" value="TreeGrafter"/>
</dbReference>
<feature type="compositionally biased region" description="Gly residues" evidence="16">
    <location>
        <begin position="549"/>
        <end position="587"/>
    </location>
</feature>
<dbReference type="GO" id="GO:0048513">
    <property type="term" value="P:animal organ development"/>
    <property type="evidence" value="ECO:0007669"/>
    <property type="project" value="TreeGrafter"/>
</dbReference>
<dbReference type="InterPro" id="IPR041560">
    <property type="entry name" value="Tudor_FRM1"/>
</dbReference>
<evidence type="ECO:0000256" key="4">
    <source>
        <dbReference type="ARBA" id="ARBA00006633"/>
    </source>
</evidence>
<evidence type="ECO:0000256" key="5">
    <source>
        <dbReference type="ARBA" id="ARBA00022490"/>
    </source>
</evidence>
<proteinExistence type="inferred from homology"/>
<evidence type="ECO:0000256" key="7">
    <source>
        <dbReference type="ARBA" id="ARBA00022737"/>
    </source>
</evidence>
<dbReference type="Gene3D" id="2.30.30.140">
    <property type="match status" value="2"/>
</dbReference>
<dbReference type="InterPro" id="IPR004087">
    <property type="entry name" value="KH_dom"/>
</dbReference>
<evidence type="ECO:0000256" key="14">
    <source>
        <dbReference type="ARBA" id="ARBA00034103"/>
    </source>
</evidence>
<keyword evidence="10" id="KW-0524">Neurogenesis</keyword>
<keyword evidence="13" id="KW-0687">Ribonucleoprotein</keyword>
<dbReference type="PANTHER" id="PTHR10603">
    <property type="entry name" value="FRAGILE X MENTAL RETARDATION SYNDROME-RELATED PROTEIN"/>
    <property type="match status" value="1"/>
</dbReference>
<organism evidence="18 19">
    <name type="scientific">Parnassius mnemosyne</name>
    <name type="common">clouded apollo</name>
    <dbReference type="NCBI Taxonomy" id="213953"/>
    <lineage>
        <taxon>Eukaryota</taxon>
        <taxon>Metazoa</taxon>
        <taxon>Ecdysozoa</taxon>
        <taxon>Arthropoda</taxon>
        <taxon>Hexapoda</taxon>
        <taxon>Insecta</taxon>
        <taxon>Pterygota</taxon>
        <taxon>Neoptera</taxon>
        <taxon>Endopterygota</taxon>
        <taxon>Lepidoptera</taxon>
        <taxon>Glossata</taxon>
        <taxon>Ditrysia</taxon>
        <taxon>Papilionoidea</taxon>
        <taxon>Papilionidae</taxon>
        <taxon>Parnassiinae</taxon>
        <taxon>Parnassini</taxon>
        <taxon>Parnassius</taxon>
        <taxon>Driopa</taxon>
    </lineage>
</organism>
<evidence type="ECO:0000256" key="9">
    <source>
        <dbReference type="ARBA" id="ARBA00022884"/>
    </source>
</evidence>
<dbReference type="GO" id="GO:0005634">
    <property type="term" value="C:nucleus"/>
    <property type="evidence" value="ECO:0007669"/>
    <property type="project" value="TreeGrafter"/>
</dbReference>
<keyword evidence="6" id="KW-0678">Repressor</keyword>
<dbReference type="FunFam" id="3.30.1370.10:FF:000054">
    <property type="entry name" value="Fragile X mental retardation protein 1"/>
    <property type="match status" value="1"/>
</dbReference>
<dbReference type="PROSITE" id="PS50084">
    <property type="entry name" value="KH_TYPE_1"/>
    <property type="match status" value="2"/>
</dbReference>
<dbReference type="FunFam" id="2.30.30.140:FF:000103">
    <property type="entry name" value="Fmr1, isoform J"/>
    <property type="match status" value="1"/>
</dbReference>
<evidence type="ECO:0000256" key="15">
    <source>
        <dbReference type="PROSITE-ProRule" id="PRU00117"/>
    </source>
</evidence>
<comment type="caution">
    <text evidence="18">The sequence shown here is derived from an EMBL/GenBank/DDBJ whole genome shotgun (WGS) entry which is preliminary data.</text>
</comment>
<dbReference type="GO" id="GO:0048170">
    <property type="term" value="P:positive regulation of long-term neuronal synaptic plasticity"/>
    <property type="evidence" value="ECO:0007669"/>
    <property type="project" value="TreeGrafter"/>
</dbReference>
<dbReference type="EMBL" id="CAVLGL010000002">
    <property type="protein sequence ID" value="CAK1579755.1"/>
    <property type="molecule type" value="Genomic_DNA"/>
</dbReference>
<dbReference type="SMART" id="SM00322">
    <property type="entry name" value="KH"/>
    <property type="match status" value="2"/>
</dbReference>
<evidence type="ECO:0000256" key="6">
    <source>
        <dbReference type="ARBA" id="ARBA00022491"/>
    </source>
</evidence>
<dbReference type="GO" id="GO:0045727">
    <property type="term" value="P:positive regulation of translation"/>
    <property type="evidence" value="ECO:0007669"/>
    <property type="project" value="TreeGrafter"/>
</dbReference>
<dbReference type="CDD" id="cd22425">
    <property type="entry name" value="KH_I_FMR1_FXR_rpt1"/>
    <property type="match status" value="1"/>
</dbReference>
<dbReference type="InterPro" id="IPR040148">
    <property type="entry name" value="FMR1"/>
</dbReference>
<feature type="compositionally biased region" description="Basic and acidic residues" evidence="16">
    <location>
        <begin position="524"/>
        <end position="537"/>
    </location>
</feature>
<dbReference type="GO" id="GO:0043204">
    <property type="term" value="C:perikaryon"/>
    <property type="evidence" value="ECO:0007669"/>
    <property type="project" value="UniProtKB-SubCell"/>
</dbReference>
<protein>
    <recommendedName>
        <fullName evidence="17">Agenet-like domain-containing protein</fullName>
    </recommendedName>
</protein>
<dbReference type="CDD" id="cd20402">
    <property type="entry name" value="Tudor_Agenet_FMRP-like_rpt1"/>
    <property type="match status" value="1"/>
</dbReference>
<evidence type="ECO:0000256" key="3">
    <source>
        <dbReference type="ARBA" id="ARBA00004487"/>
    </source>
</evidence>
<dbReference type="GO" id="GO:0007399">
    <property type="term" value="P:nervous system development"/>
    <property type="evidence" value="ECO:0007669"/>
    <property type="project" value="UniProtKB-KW"/>
</dbReference>
<feature type="compositionally biased region" description="Basic and acidic residues" evidence="16">
    <location>
        <begin position="465"/>
        <end position="512"/>
    </location>
</feature>
<dbReference type="Pfam" id="PF17904">
    <property type="entry name" value="KH_9"/>
    <property type="match status" value="1"/>
</dbReference>
<dbReference type="InterPro" id="IPR036612">
    <property type="entry name" value="KH_dom_type_1_sf"/>
</dbReference>
<dbReference type="GO" id="GO:0043005">
    <property type="term" value="C:neuron projection"/>
    <property type="evidence" value="ECO:0007669"/>
    <property type="project" value="UniProtKB-SubCell"/>
</dbReference>
<dbReference type="GO" id="GO:0010494">
    <property type="term" value="C:cytoplasmic stress granule"/>
    <property type="evidence" value="ECO:0007669"/>
    <property type="project" value="UniProtKB-SubCell"/>
</dbReference>
<gene>
    <name evidence="18" type="ORF">PARMNEM_LOCUS1655</name>
</gene>
<evidence type="ECO:0000313" key="18">
    <source>
        <dbReference type="EMBL" id="CAK1579755.1"/>
    </source>
</evidence>
<evidence type="ECO:0000256" key="1">
    <source>
        <dbReference type="ARBA" id="ARBA00004210"/>
    </source>
</evidence>
<dbReference type="GO" id="GO:0098793">
    <property type="term" value="C:presynapse"/>
    <property type="evidence" value="ECO:0007669"/>
    <property type="project" value="GOC"/>
</dbReference>
<evidence type="ECO:0000256" key="8">
    <source>
        <dbReference type="ARBA" id="ARBA00022845"/>
    </source>
</evidence>
<name>A0AAV1K9H7_9NEOP</name>
<dbReference type="InterPro" id="IPR004088">
    <property type="entry name" value="KH_dom_type_1"/>
</dbReference>
<sequence length="613" mass="67945">MEDLSVEVYGENGAYYKAIVTDVLDNEVLVTFENDWQPESKFPFSQVFLPPKDTGKHTEFVENQEVEVFARSNEKEACGWWTANIKMMRGDFLVIEYLEWDNCYTEIVPKDRLRVKTPKTPIDKNTFHKFEIPVPDDLKEYAKVENAHKEFQKAIGAALVWFVPERGALAVISRCETSQRRATMLQEMHFRNLTQKLLLLKKTEEAARQLESTKIHNQGGYTDEFSVREDLMGLAIGTHGANIQQARKVPGITNIELEELSCTFKICGESSEAVRAARALLEYAEESVMVPRALVGKVIGKSGKVIQEIVDKSGVVRVKVEGDNEPRPSAPREEGMMSFVFVGTRENIANAKVLVEYHVAHLKEVEQLRAEKQEIDQQLRVVMCGAGASFPAPRGAPPTRARRPRPPPQRYPPGKRTTPELGEERGDSGGAYRGRARPPRPNRSSERRGEERRVPLENGRAHPRPPREPREPRESREPREPREQREPRDQRDASGRRREVREVREERRRGDDDSSVLDAQDVSSADRESASSDERPAAPRARRRRRRTGGGWKNGVSGGGGAGAAGAGAGGGAAAGAGAGAAAGAGGEGDKRAGKRRSPLAKAKGEALLNGTA</sequence>
<keyword evidence="5" id="KW-0963">Cytoplasm</keyword>
<dbReference type="PANTHER" id="PTHR10603:SF7">
    <property type="entry name" value="FRAGILE X MESSENGER RIBONUCLEOPROTEIN 1 HOMOLOG"/>
    <property type="match status" value="1"/>
</dbReference>
<evidence type="ECO:0000256" key="10">
    <source>
        <dbReference type="ARBA" id="ARBA00022902"/>
    </source>
</evidence>
<evidence type="ECO:0000313" key="19">
    <source>
        <dbReference type="Proteomes" id="UP001314205"/>
    </source>
</evidence>
<feature type="compositionally biased region" description="Basic and acidic residues" evidence="16">
    <location>
        <begin position="443"/>
        <end position="455"/>
    </location>
</feature>
<dbReference type="GO" id="GO:0099577">
    <property type="term" value="P:regulation of translation at presynapse, modulating synaptic transmission"/>
    <property type="evidence" value="ECO:0007669"/>
    <property type="project" value="TreeGrafter"/>
</dbReference>
<dbReference type="SUPFAM" id="SSF54791">
    <property type="entry name" value="Eukaryotic type KH-domain (KH-domain type I)"/>
    <property type="match status" value="2"/>
</dbReference>